<keyword evidence="6" id="KW-1185">Reference proteome</keyword>
<dbReference type="Gene3D" id="1.10.287.470">
    <property type="entry name" value="Helix hairpin bin"/>
    <property type="match status" value="1"/>
</dbReference>
<reference evidence="5 6" key="1">
    <citation type="submission" date="2019-07" db="EMBL/GenBank/DDBJ databases">
        <title>Genomic Encyclopedia of Archaeal and Bacterial Type Strains, Phase II (KMG-II): from individual species to whole genera.</title>
        <authorList>
            <person name="Goeker M."/>
        </authorList>
    </citation>
    <scope>NUCLEOTIDE SEQUENCE [LARGE SCALE GENOMIC DNA]</scope>
    <source>
        <strain evidence="5 6">ATCC BAA-2084</strain>
    </source>
</reference>
<dbReference type="GO" id="GO:1990281">
    <property type="term" value="C:efflux pump complex"/>
    <property type="evidence" value="ECO:0007669"/>
    <property type="project" value="TreeGrafter"/>
</dbReference>
<evidence type="ECO:0000259" key="4">
    <source>
        <dbReference type="Pfam" id="PF25989"/>
    </source>
</evidence>
<organism evidence="5 6">
    <name type="scientific">Altererythrobacter ishigakiensis</name>
    <dbReference type="NCBI Taxonomy" id="476157"/>
    <lineage>
        <taxon>Bacteria</taxon>
        <taxon>Pseudomonadati</taxon>
        <taxon>Pseudomonadota</taxon>
        <taxon>Alphaproteobacteria</taxon>
        <taxon>Sphingomonadales</taxon>
        <taxon>Erythrobacteraceae</taxon>
        <taxon>Altererythrobacter</taxon>
    </lineage>
</organism>
<evidence type="ECO:0000313" key="6">
    <source>
        <dbReference type="Proteomes" id="UP000320547"/>
    </source>
</evidence>
<name>A0A562UMG8_9SPHN</name>
<gene>
    <name evidence="5" type="ORF">JN10_2335</name>
</gene>
<dbReference type="InterPro" id="IPR006143">
    <property type="entry name" value="RND_pump_MFP"/>
</dbReference>
<dbReference type="OrthoDB" id="9816569at2"/>
<dbReference type="STRING" id="476157.GCA_001663155_01011"/>
<dbReference type="SUPFAM" id="SSF111369">
    <property type="entry name" value="HlyD-like secretion proteins"/>
    <property type="match status" value="1"/>
</dbReference>
<dbReference type="Gene3D" id="2.40.50.100">
    <property type="match status" value="1"/>
</dbReference>
<sequence>MLARLALGVLAVFALTLAGCSGKTEGDETAPEAQAEPREVTTAMVESQPFAEPVKAFGTIAAQQRSAIGALTEGPVERIFVKVGDRVSRGQALFRIRQADYQRRVVEAQAAVDLTNAQAIEAERRYERVMALAPKGFVSKAQVDAAETELAVARAQKAQAQAALGTAQQALADTITRAPYDGVVTARMVDEGVYLNNRFSMGGQSAALELQELGIVAAIVNAPQEYVDAFRRNMPARVYIEGFEQPFDSTVYIINDRVDPESRMVELRLPIRNPDYRISSGLAVRAEISVPPVQAIVLPRPAILGDSAAAYVFVVVNGKAQRREVAFESIDLDQVRIRSGLEPGDEVILDPPATLRNDEPVKSRRTRGAS</sequence>
<dbReference type="Pfam" id="PF25989">
    <property type="entry name" value="YknX_C"/>
    <property type="match status" value="1"/>
</dbReference>
<evidence type="ECO:0000313" key="5">
    <source>
        <dbReference type="EMBL" id="TWJ06798.1"/>
    </source>
</evidence>
<keyword evidence="3" id="KW-0732">Signal</keyword>
<comment type="similarity">
    <text evidence="1">Belongs to the membrane fusion protein (MFP) (TC 8.A.1) family.</text>
</comment>
<dbReference type="Gene3D" id="2.40.420.20">
    <property type="match status" value="1"/>
</dbReference>
<dbReference type="InterPro" id="IPR058637">
    <property type="entry name" value="YknX-like_C"/>
</dbReference>
<dbReference type="PANTHER" id="PTHR30469:SF15">
    <property type="entry name" value="HLYD FAMILY OF SECRETION PROTEINS"/>
    <property type="match status" value="1"/>
</dbReference>
<dbReference type="GO" id="GO:0015562">
    <property type="term" value="F:efflux transmembrane transporter activity"/>
    <property type="evidence" value="ECO:0007669"/>
    <property type="project" value="TreeGrafter"/>
</dbReference>
<dbReference type="PROSITE" id="PS51257">
    <property type="entry name" value="PROKAR_LIPOPROTEIN"/>
    <property type="match status" value="1"/>
</dbReference>
<feature type="region of interest" description="Disordered" evidence="2">
    <location>
        <begin position="344"/>
        <end position="370"/>
    </location>
</feature>
<dbReference type="NCBIfam" id="TIGR01730">
    <property type="entry name" value="RND_mfp"/>
    <property type="match status" value="1"/>
</dbReference>
<dbReference type="AlphaFoldDB" id="A0A562UMG8"/>
<dbReference type="RefSeq" id="WP_067598166.1">
    <property type="nucleotide sequence ID" value="NZ_CP015963.1"/>
</dbReference>
<evidence type="ECO:0000256" key="2">
    <source>
        <dbReference type="SAM" id="MobiDB-lite"/>
    </source>
</evidence>
<evidence type="ECO:0000256" key="3">
    <source>
        <dbReference type="SAM" id="SignalP"/>
    </source>
</evidence>
<feature type="chain" id="PRO_5021914188" evidence="3">
    <location>
        <begin position="19"/>
        <end position="370"/>
    </location>
</feature>
<feature type="signal peptide" evidence="3">
    <location>
        <begin position="1"/>
        <end position="18"/>
    </location>
</feature>
<dbReference type="Gene3D" id="2.40.30.170">
    <property type="match status" value="1"/>
</dbReference>
<dbReference type="EMBL" id="VLLK01000002">
    <property type="protein sequence ID" value="TWJ06798.1"/>
    <property type="molecule type" value="Genomic_DNA"/>
</dbReference>
<protein>
    <submittedName>
        <fullName evidence="5">RND family efflux transporter MFP subunit</fullName>
    </submittedName>
</protein>
<dbReference type="PANTHER" id="PTHR30469">
    <property type="entry name" value="MULTIDRUG RESISTANCE PROTEIN MDTA"/>
    <property type="match status" value="1"/>
</dbReference>
<evidence type="ECO:0000256" key="1">
    <source>
        <dbReference type="ARBA" id="ARBA00009477"/>
    </source>
</evidence>
<proteinExistence type="inferred from homology"/>
<dbReference type="Proteomes" id="UP000320547">
    <property type="component" value="Unassembled WGS sequence"/>
</dbReference>
<accession>A0A562UMG8</accession>
<feature type="domain" description="YknX-like C-terminal permuted SH3-like" evidence="4">
    <location>
        <begin position="295"/>
        <end position="362"/>
    </location>
</feature>
<comment type="caution">
    <text evidence="5">The sequence shown here is derived from an EMBL/GenBank/DDBJ whole genome shotgun (WGS) entry which is preliminary data.</text>
</comment>